<dbReference type="InterPro" id="IPR050051">
    <property type="entry name" value="EccE_dom"/>
</dbReference>
<dbReference type="Pfam" id="PF11203">
    <property type="entry name" value="EccE"/>
    <property type="match status" value="1"/>
</dbReference>
<evidence type="ECO:0000313" key="4">
    <source>
        <dbReference type="Proteomes" id="UP000295444"/>
    </source>
</evidence>
<keyword evidence="1" id="KW-0472">Membrane</keyword>
<proteinExistence type="predicted"/>
<evidence type="ECO:0000313" key="3">
    <source>
        <dbReference type="EMBL" id="TDP95059.1"/>
    </source>
</evidence>
<comment type="caution">
    <text evidence="3">The sequence shown here is derived from an EMBL/GenBank/DDBJ whole genome shotgun (WGS) entry which is preliminary data.</text>
</comment>
<evidence type="ECO:0000256" key="1">
    <source>
        <dbReference type="SAM" id="Phobius"/>
    </source>
</evidence>
<keyword evidence="1" id="KW-1133">Transmembrane helix</keyword>
<gene>
    <name evidence="3" type="ORF">EV186_105291</name>
</gene>
<dbReference type="RefSeq" id="WP_166659371.1">
    <property type="nucleotide sequence ID" value="NZ_SNXZ01000005.1"/>
</dbReference>
<dbReference type="AlphaFoldDB" id="A0A4R6S5H1"/>
<sequence length="333" mass="35501">MTAVLATLFPDGELTVLTVVVIVAALVAIAASSVRIGGQCGAQWLAIYLKYLARRKGKNADTATPVRALEPDLTIHTHVDRAGNRVGVATIGEEEGYSVTIRLAPTVHPDPDRLLLVLHKAFERTDIPLAAAQLVVWSVPAASVSPNPISVYWLAVRYQREDAPWAALARGDGRDGAFKAASSAALRLVSDLAELGYDASVLDTLDLHNELVVSVGAGQDSLFAKTVGYEAAETWRYWRIGDQRQACLLTRSPGDVAAVIGRCAPRSMFTCVAYTLRRNAQGEPKPAATVRIGLHRGRSGVDAEQLAALGVPLVPANGRHAEHVRATLPVAIS</sequence>
<feature type="domain" description="Type VII secretion system protein EccE" evidence="2">
    <location>
        <begin position="152"/>
        <end position="247"/>
    </location>
</feature>
<organism evidence="3 4">
    <name type="scientific">Labedaea rhizosphaerae</name>
    <dbReference type="NCBI Taxonomy" id="598644"/>
    <lineage>
        <taxon>Bacteria</taxon>
        <taxon>Bacillati</taxon>
        <taxon>Actinomycetota</taxon>
        <taxon>Actinomycetes</taxon>
        <taxon>Pseudonocardiales</taxon>
        <taxon>Pseudonocardiaceae</taxon>
        <taxon>Labedaea</taxon>
    </lineage>
</organism>
<dbReference type="EMBL" id="SNXZ01000005">
    <property type="protein sequence ID" value="TDP95059.1"/>
    <property type="molecule type" value="Genomic_DNA"/>
</dbReference>
<evidence type="ECO:0000259" key="2">
    <source>
        <dbReference type="Pfam" id="PF11203"/>
    </source>
</evidence>
<dbReference type="Proteomes" id="UP000295444">
    <property type="component" value="Unassembled WGS sequence"/>
</dbReference>
<protein>
    <submittedName>
        <fullName evidence="3">Type VII secretion protein EccE</fullName>
    </submittedName>
</protein>
<reference evidence="3 4" key="1">
    <citation type="submission" date="2019-03" db="EMBL/GenBank/DDBJ databases">
        <title>Genomic Encyclopedia of Type Strains, Phase IV (KMG-IV): sequencing the most valuable type-strain genomes for metagenomic binning, comparative biology and taxonomic classification.</title>
        <authorList>
            <person name="Goeker M."/>
        </authorList>
    </citation>
    <scope>NUCLEOTIDE SEQUENCE [LARGE SCALE GENOMIC DNA]</scope>
    <source>
        <strain evidence="3 4">DSM 45361</strain>
    </source>
</reference>
<keyword evidence="1" id="KW-0812">Transmembrane</keyword>
<accession>A0A4R6S5H1</accession>
<feature type="transmembrane region" description="Helical" evidence="1">
    <location>
        <begin position="14"/>
        <end position="34"/>
    </location>
</feature>
<name>A0A4R6S5H1_LABRH</name>
<keyword evidence="4" id="KW-1185">Reference proteome</keyword>